<accession>A0A1I0ZIF5</accession>
<organism evidence="1 2">
    <name type="scientific">Lentibacillus halodurans</name>
    <dbReference type="NCBI Taxonomy" id="237679"/>
    <lineage>
        <taxon>Bacteria</taxon>
        <taxon>Bacillati</taxon>
        <taxon>Bacillota</taxon>
        <taxon>Bacilli</taxon>
        <taxon>Bacillales</taxon>
        <taxon>Bacillaceae</taxon>
        <taxon>Lentibacillus</taxon>
    </lineage>
</organism>
<gene>
    <name evidence="1" type="ORF">SAMN04488072_111120</name>
</gene>
<evidence type="ECO:0000313" key="2">
    <source>
        <dbReference type="Proteomes" id="UP000198642"/>
    </source>
</evidence>
<dbReference type="AlphaFoldDB" id="A0A1I0ZIF5"/>
<proteinExistence type="predicted"/>
<evidence type="ECO:0000313" key="1">
    <source>
        <dbReference type="EMBL" id="SFB25197.1"/>
    </source>
</evidence>
<dbReference type="EMBL" id="FOJW01000011">
    <property type="protein sequence ID" value="SFB25197.1"/>
    <property type="molecule type" value="Genomic_DNA"/>
</dbReference>
<sequence>MGAIPVHIGYLFILHNQQYISYQAVSQPFSVLRWRSVIHFAEVVIIGEVHTLSIVGESRIV</sequence>
<dbReference type="Proteomes" id="UP000198642">
    <property type="component" value="Unassembled WGS sequence"/>
</dbReference>
<name>A0A1I0ZIF5_9BACI</name>
<protein>
    <submittedName>
        <fullName evidence="1">Uncharacterized protein</fullName>
    </submittedName>
</protein>
<keyword evidence="2" id="KW-1185">Reference proteome</keyword>
<reference evidence="1 2" key="1">
    <citation type="submission" date="2016-10" db="EMBL/GenBank/DDBJ databases">
        <authorList>
            <person name="de Groot N.N."/>
        </authorList>
    </citation>
    <scope>NUCLEOTIDE SEQUENCE [LARGE SCALE GENOMIC DNA]</scope>
    <source>
        <strain evidence="1 2">CGMCC 1.3702</strain>
    </source>
</reference>